<feature type="transmembrane region" description="Helical" evidence="5">
    <location>
        <begin position="442"/>
        <end position="464"/>
    </location>
</feature>
<dbReference type="Pfam" id="PF06813">
    <property type="entry name" value="Nodulin-like"/>
    <property type="match status" value="1"/>
</dbReference>
<comment type="caution">
    <text evidence="8">The sequence shown here is derived from an EMBL/GenBank/DDBJ whole genome shotgun (WGS) entry which is preliminary data.</text>
</comment>
<dbReference type="CDD" id="cd17354">
    <property type="entry name" value="MFS_Mch1p_like"/>
    <property type="match status" value="1"/>
</dbReference>
<evidence type="ECO:0000259" key="7">
    <source>
        <dbReference type="Pfam" id="PF23262"/>
    </source>
</evidence>
<feature type="transmembrane region" description="Helical" evidence="5">
    <location>
        <begin position="175"/>
        <end position="200"/>
    </location>
</feature>
<dbReference type="OrthoDB" id="410267at2759"/>
<feature type="transmembrane region" description="Helical" evidence="5">
    <location>
        <begin position="79"/>
        <end position="99"/>
    </location>
</feature>
<feature type="transmembrane region" description="Helical" evidence="5">
    <location>
        <begin position="476"/>
        <end position="500"/>
    </location>
</feature>
<evidence type="ECO:0000313" key="8">
    <source>
        <dbReference type="EMBL" id="KAH7443914.1"/>
    </source>
</evidence>
<evidence type="ECO:0000259" key="6">
    <source>
        <dbReference type="Pfam" id="PF06813"/>
    </source>
</evidence>
<evidence type="ECO:0000313" key="9">
    <source>
        <dbReference type="Proteomes" id="UP000825935"/>
    </source>
</evidence>
<keyword evidence="3 5" id="KW-1133">Transmembrane helix</keyword>
<dbReference type="SUPFAM" id="SSF103473">
    <property type="entry name" value="MFS general substrate transporter"/>
    <property type="match status" value="2"/>
</dbReference>
<accession>A0A8T2VD64</accession>
<dbReference type="InterPro" id="IPR036259">
    <property type="entry name" value="MFS_trans_sf"/>
</dbReference>
<feature type="transmembrane region" description="Helical" evidence="5">
    <location>
        <begin position="527"/>
        <end position="548"/>
    </location>
</feature>
<dbReference type="InterPro" id="IPR010658">
    <property type="entry name" value="Nodulin-like"/>
</dbReference>
<feature type="transmembrane region" description="Helical" evidence="5">
    <location>
        <begin position="212"/>
        <end position="232"/>
    </location>
</feature>
<feature type="transmembrane region" description="Helical" evidence="5">
    <location>
        <begin position="111"/>
        <end position="133"/>
    </location>
</feature>
<dbReference type="EMBL" id="CM035407">
    <property type="protein sequence ID" value="KAH7443914.1"/>
    <property type="molecule type" value="Genomic_DNA"/>
</dbReference>
<comment type="subcellular location">
    <subcellularLocation>
        <location evidence="1">Membrane</location>
        <topology evidence="1">Multi-pass membrane protein</topology>
    </subcellularLocation>
</comment>
<feature type="transmembrane region" description="Helical" evidence="5">
    <location>
        <begin position="417"/>
        <end position="436"/>
    </location>
</feature>
<dbReference type="InterPro" id="IPR056555">
    <property type="entry name" value="NFD4_C"/>
</dbReference>
<feature type="transmembrane region" description="Helical" evidence="5">
    <location>
        <begin position="348"/>
        <end position="365"/>
    </location>
</feature>
<dbReference type="Proteomes" id="UP000825935">
    <property type="component" value="Chromosome 2"/>
</dbReference>
<dbReference type="AlphaFoldDB" id="A0A8T2VD64"/>
<evidence type="ECO:0000256" key="4">
    <source>
        <dbReference type="ARBA" id="ARBA00023136"/>
    </source>
</evidence>
<sequence>MASLKDMLWRPRSRWTVLIFACWAEATAGLSYVFSTYSGALKSELSYDQRHINRLSVAKDLGDTVGIAAGLLCRVLPSWSVLLTGGFLIFVGYGLLWLFTDHYISNMPFWLVCILIFLGTNGCTYIDTVALIACIPNFPSNRASAVGILKGFKGLCGAIFNQIYASFLAPDESSFILMLALGPAVVIVPVIFFMGPLTYVQDSKNQEDTVMFRLLYAASLLLAAYMLAVTLVQDLYNISNTINVILTVILFFILLLPLPIPVLADRFYRNHNDDDDSLKDPFLRSEVEVLENASSSEVTSDEKLAVSCISSKENSEDGSPGDKKKVSSATKIELAGANLTLRQAFQSLNFWLLFLCIFLTLGSGTTAFNNLAQMGEAQGYTNTEVFVSMSNIWNFIGRLAGGYLSEISTRTYGHPRIVTLAIFQLLMALGHLFYAMAWSGTIYIAVFLVALGYGAHWAIFPTALSELFGFQNFAMLYNILTMASPAGSLIYSGCIAGPIYDWQARRQHSASSGDTTLVCEGSTCFEITFLIMAGMCVIGALVSVTLALRTRSN</sequence>
<keyword evidence="2 5" id="KW-0812">Transmembrane</keyword>
<gene>
    <name evidence="8" type="ORF">KP509_02G055700</name>
</gene>
<dbReference type="PANTHER" id="PTHR21576">
    <property type="entry name" value="UNCHARACTERIZED NODULIN-LIKE PROTEIN"/>
    <property type="match status" value="1"/>
</dbReference>
<keyword evidence="4 5" id="KW-0472">Membrane</keyword>
<evidence type="ECO:0008006" key="10">
    <source>
        <dbReference type="Google" id="ProtNLM"/>
    </source>
</evidence>
<evidence type="ECO:0000256" key="2">
    <source>
        <dbReference type="ARBA" id="ARBA00022692"/>
    </source>
</evidence>
<dbReference type="Gene3D" id="1.20.1250.20">
    <property type="entry name" value="MFS general substrate transporter like domains"/>
    <property type="match status" value="1"/>
</dbReference>
<evidence type="ECO:0000256" key="3">
    <source>
        <dbReference type="ARBA" id="ARBA00022989"/>
    </source>
</evidence>
<feature type="domain" description="Nodulin-like" evidence="6">
    <location>
        <begin position="14"/>
        <end position="262"/>
    </location>
</feature>
<name>A0A8T2VD64_CERRI</name>
<protein>
    <recommendedName>
        <fullName evidence="10">Nodulin-like domain-containing protein</fullName>
    </recommendedName>
</protein>
<feature type="domain" description="NFD4 C-terminal" evidence="7">
    <location>
        <begin position="333"/>
        <end position="551"/>
    </location>
</feature>
<evidence type="ECO:0000256" key="5">
    <source>
        <dbReference type="SAM" id="Phobius"/>
    </source>
</evidence>
<dbReference type="GO" id="GO:0016020">
    <property type="term" value="C:membrane"/>
    <property type="evidence" value="ECO:0007669"/>
    <property type="project" value="UniProtKB-SubCell"/>
</dbReference>
<evidence type="ECO:0000256" key="1">
    <source>
        <dbReference type="ARBA" id="ARBA00004141"/>
    </source>
</evidence>
<keyword evidence="9" id="KW-1185">Reference proteome</keyword>
<dbReference type="Pfam" id="PF23262">
    <property type="entry name" value="NFD4_C"/>
    <property type="match status" value="1"/>
</dbReference>
<proteinExistence type="predicted"/>
<dbReference type="PANTHER" id="PTHR21576:SF73">
    <property type="entry name" value="F1C9.29 PROTEIN-RELATED"/>
    <property type="match status" value="1"/>
</dbReference>
<feature type="transmembrane region" description="Helical" evidence="5">
    <location>
        <begin position="244"/>
        <end position="264"/>
    </location>
</feature>
<reference evidence="8" key="1">
    <citation type="submission" date="2021-08" db="EMBL/GenBank/DDBJ databases">
        <title>WGS assembly of Ceratopteris richardii.</title>
        <authorList>
            <person name="Marchant D.B."/>
            <person name="Chen G."/>
            <person name="Jenkins J."/>
            <person name="Shu S."/>
            <person name="Leebens-Mack J."/>
            <person name="Grimwood J."/>
            <person name="Schmutz J."/>
            <person name="Soltis P."/>
            <person name="Soltis D."/>
            <person name="Chen Z.-H."/>
        </authorList>
    </citation>
    <scope>NUCLEOTIDE SEQUENCE</scope>
    <source>
        <strain evidence="8">Whitten #5841</strain>
        <tissue evidence="8">Leaf</tissue>
    </source>
</reference>
<organism evidence="8 9">
    <name type="scientific">Ceratopteris richardii</name>
    <name type="common">Triangle waterfern</name>
    <dbReference type="NCBI Taxonomy" id="49495"/>
    <lineage>
        <taxon>Eukaryota</taxon>
        <taxon>Viridiplantae</taxon>
        <taxon>Streptophyta</taxon>
        <taxon>Embryophyta</taxon>
        <taxon>Tracheophyta</taxon>
        <taxon>Polypodiopsida</taxon>
        <taxon>Polypodiidae</taxon>
        <taxon>Polypodiales</taxon>
        <taxon>Pteridineae</taxon>
        <taxon>Pteridaceae</taxon>
        <taxon>Parkerioideae</taxon>
        <taxon>Ceratopteris</taxon>
    </lineage>
</organism>
<dbReference type="OMA" id="EAYHEPD"/>